<keyword evidence="3" id="KW-1185">Reference proteome</keyword>
<organism evidence="2 3">
    <name type="scientific">Vespula squamosa</name>
    <name type="common">Southern yellow jacket</name>
    <name type="synonym">Wasp</name>
    <dbReference type="NCBI Taxonomy" id="30214"/>
    <lineage>
        <taxon>Eukaryota</taxon>
        <taxon>Metazoa</taxon>
        <taxon>Ecdysozoa</taxon>
        <taxon>Arthropoda</taxon>
        <taxon>Hexapoda</taxon>
        <taxon>Insecta</taxon>
        <taxon>Pterygota</taxon>
        <taxon>Neoptera</taxon>
        <taxon>Endopterygota</taxon>
        <taxon>Hymenoptera</taxon>
        <taxon>Apocrita</taxon>
        <taxon>Aculeata</taxon>
        <taxon>Vespoidea</taxon>
        <taxon>Vespidae</taxon>
        <taxon>Vespinae</taxon>
        <taxon>Vespula</taxon>
    </lineage>
</organism>
<gene>
    <name evidence="2" type="ORF">V1478_002843</name>
</gene>
<name>A0ABD2BQZ1_VESSQ</name>
<evidence type="ECO:0000313" key="3">
    <source>
        <dbReference type="Proteomes" id="UP001607302"/>
    </source>
</evidence>
<dbReference type="Proteomes" id="UP001607302">
    <property type="component" value="Unassembled WGS sequence"/>
</dbReference>
<dbReference type="EMBL" id="JAUDFV010000064">
    <property type="protein sequence ID" value="KAL2735203.1"/>
    <property type="molecule type" value="Genomic_DNA"/>
</dbReference>
<feature type="region of interest" description="Disordered" evidence="1">
    <location>
        <begin position="1"/>
        <end position="28"/>
    </location>
</feature>
<comment type="caution">
    <text evidence="2">The sequence shown here is derived from an EMBL/GenBank/DDBJ whole genome shotgun (WGS) entry which is preliminary data.</text>
</comment>
<sequence>MTDLPLSEDEGEDEEVGLEEEEEEEGTGKRVFVGDHVGRLGMGCENVSTSATTMESFGIINPVKSTKSYLGENTLVSRFCMMKWDVQIALQMHLDVRTRRFSLGALSQPLCDAAARYFERLTKNAESADFTSTGARMIYNLIAQTKI</sequence>
<feature type="compositionally biased region" description="Acidic residues" evidence="1">
    <location>
        <begin position="1"/>
        <end position="25"/>
    </location>
</feature>
<protein>
    <submittedName>
        <fullName evidence="2">Uncharacterized protein</fullName>
    </submittedName>
</protein>
<accession>A0ABD2BQZ1</accession>
<reference evidence="2 3" key="1">
    <citation type="journal article" date="2024" name="Ann. Entomol. Soc. Am.">
        <title>Genomic analyses of the southern and eastern yellowjacket wasps (Hymenoptera: Vespidae) reveal evolutionary signatures of social life.</title>
        <authorList>
            <person name="Catto M.A."/>
            <person name="Caine P.B."/>
            <person name="Orr S.E."/>
            <person name="Hunt B.G."/>
            <person name="Goodisman M.A.D."/>
        </authorList>
    </citation>
    <scope>NUCLEOTIDE SEQUENCE [LARGE SCALE GENOMIC DNA]</scope>
    <source>
        <strain evidence="2">233</strain>
        <tissue evidence="2">Head and thorax</tissue>
    </source>
</reference>
<evidence type="ECO:0000256" key="1">
    <source>
        <dbReference type="SAM" id="MobiDB-lite"/>
    </source>
</evidence>
<dbReference type="AlphaFoldDB" id="A0ABD2BQZ1"/>
<evidence type="ECO:0000313" key="2">
    <source>
        <dbReference type="EMBL" id="KAL2735203.1"/>
    </source>
</evidence>
<proteinExistence type="predicted"/>